<reference evidence="19 20" key="1">
    <citation type="submission" date="2020-12" db="EMBL/GenBank/DDBJ databases">
        <title>De novo assembly of Tibetan sheep genome.</title>
        <authorList>
            <person name="Li X."/>
        </authorList>
    </citation>
    <scope>NUCLEOTIDE SEQUENCE [LARGE SCALE GENOMIC DNA]</scope>
    <source>
        <tissue evidence="19">Heart</tissue>
    </source>
</reference>
<comment type="catalytic activity">
    <reaction evidence="14">
        <text>glycine betaine(out) + 2 chloride(out) + 3 Na(+)(out) = glycine betaine(in) + 2 chloride(in) + 3 Na(+)(in)</text>
        <dbReference type="Rhea" id="RHEA:71175"/>
        <dbReference type="ChEBI" id="CHEBI:17750"/>
        <dbReference type="ChEBI" id="CHEBI:17996"/>
        <dbReference type="ChEBI" id="CHEBI:29101"/>
    </reaction>
    <physiologicalReaction direction="left-to-right" evidence="14">
        <dbReference type="Rhea" id="RHEA:71176"/>
    </physiologicalReaction>
</comment>
<feature type="transmembrane region" description="Helical" evidence="18">
    <location>
        <begin position="1130"/>
        <end position="1151"/>
    </location>
</feature>
<evidence type="ECO:0000256" key="10">
    <source>
        <dbReference type="ARBA" id="ARBA00023136"/>
    </source>
</evidence>
<dbReference type="Pfam" id="PF00209">
    <property type="entry name" value="SNF"/>
    <property type="match status" value="2"/>
</dbReference>
<feature type="transmembrane region" description="Helical" evidence="18">
    <location>
        <begin position="1012"/>
        <end position="1037"/>
    </location>
</feature>
<feature type="transmembrane region" description="Helical" evidence="18">
    <location>
        <begin position="679"/>
        <end position="697"/>
    </location>
</feature>
<dbReference type="PANTHER" id="PTHR11616">
    <property type="entry name" value="SODIUM/CHLORIDE DEPENDENT TRANSPORTER"/>
    <property type="match status" value="1"/>
</dbReference>
<evidence type="ECO:0000256" key="15">
    <source>
        <dbReference type="PIRSR" id="PIRSR600175-1"/>
    </source>
</evidence>
<feature type="transmembrane region" description="Helical" evidence="18">
    <location>
        <begin position="925"/>
        <end position="942"/>
    </location>
</feature>
<name>A0A836ALX7_SHEEP</name>
<feature type="binding site" evidence="15">
    <location>
        <position position="685"/>
    </location>
    <ligand>
        <name>Na(+)</name>
        <dbReference type="ChEBI" id="CHEBI:29101"/>
        <label>1</label>
    </ligand>
</feature>
<evidence type="ECO:0000256" key="9">
    <source>
        <dbReference type="ARBA" id="ARBA00022989"/>
    </source>
</evidence>
<feature type="binding site" evidence="15">
    <location>
        <position position="960"/>
    </location>
    <ligand>
        <name>Na(+)</name>
        <dbReference type="ChEBI" id="CHEBI:29101"/>
        <label>1</label>
    </ligand>
</feature>
<feature type="binding site" evidence="15">
    <location>
        <position position="1025"/>
    </location>
    <ligand>
        <name>Na(+)</name>
        <dbReference type="ChEBI" id="CHEBI:29101"/>
        <label>1</label>
    </ligand>
</feature>
<organism evidence="19 20">
    <name type="scientific">Ovis aries</name>
    <name type="common">Sheep</name>
    <dbReference type="NCBI Taxonomy" id="9940"/>
    <lineage>
        <taxon>Eukaryota</taxon>
        <taxon>Metazoa</taxon>
        <taxon>Chordata</taxon>
        <taxon>Craniata</taxon>
        <taxon>Vertebrata</taxon>
        <taxon>Euteleostomi</taxon>
        <taxon>Mammalia</taxon>
        <taxon>Eutheria</taxon>
        <taxon>Laurasiatheria</taxon>
        <taxon>Artiodactyla</taxon>
        <taxon>Ruminantia</taxon>
        <taxon>Pecora</taxon>
        <taxon>Bovidae</taxon>
        <taxon>Caprinae</taxon>
        <taxon>Ovis</taxon>
    </lineage>
</organism>
<protein>
    <recommendedName>
        <fullName evidence="17">Transporter</fullName>
    </recommendedName>
</protein>
<keyword evidence="16" id="KW-1015">Disulfide bond</keyword>
<feature type="transmembrane region" description="Helical" evidence="18">
    <location>
        <begin position="254"/>
        <end position="274"/>
    </location>
</feature>
<keyword evidence="11" id="KW-0325">Glycoprotein</keyword>
<evidence type="ECO:0000256" key="6">
    <source>
        <dbReference type="ARBA" id="ARBA00022692"/>
    </source>
</evidence>
<dbReference type="EMBL" id="JAEMGP010000003">
    <property type="protein sequence ID" value="KAG5212656.1"/>
    <property type="molecule type" value="Genomic_DNA"/>
</dbReference>
<feature type="binding site" evidence="15">
    <location>
        <position position="1028"/>
    </location>
    <ligand>
        <name>Na(+)</name>
        <dbReference type="ChEBI" id="CHEBI:29101"/>
        <label>1</label>
    </ligand>
</feature>
<feature type="transmembrane region" description="Helical" evidence="18">
    <location>
        <begin position="1171"/>
        <end position="1193"/>
    </location>
</feature>
<comment type="subunit">
    <text evidence="3">Interacts with LIN7C.</text>
</comment>
<feature type="transmembrane region" description="Helical" evidence="18">
    <location>
        <begin position="500"/>
        <end position="524"/>
    </location>
</feature>
<feature type="transmembrane region" description="Helical" evidence="18">
    <location>
        <begin position="469"/>
        <end position="494"/>
    </location>
</feature>
<feature type="transmembrane region" description="Helical" evidence="18">
    <location>
        <begin position="584"/>
        <end position="602"/>
    </location>
</feature>
<evidence type="ECO:0000313" key="19">
    <source>
        <dbReference type="EMBL" id="KAG5212656.1"/>
    </source>
</evidence>
<feature type="transmembrane region" description="Helical" evidence="18">
    <location>
        <begin position="1087"/>
        <end position="1110"/>
    </location>
</feature>
<keyword evidence="4 17" id="KW-0813">Transport</keyword>
<evidence type="ECO:0000256" key="2">
    <source>
        <dbReference type="ARBA" id="ARBA00007918"/>
    </source>
</evidence>
<feature type="binding site" evidence="15">
    <location>
        <position position="692"/>
    </location>
    <ligand>
        <name>Na(+)</name>
        <dbReference type="ChEBI" id="CHEBI:29101"/>
        <label>1</label>
    </ligand>
</feature>
<dbReference type="PROSITE" id="PS00754">
    <property type="entry name" value="NA_NEUROTRAN_SYMP_2"/>
    <property type="match status" value="2"/>
</dbReference>
<dbReference type="InterPro" id="IPR000175">
    <property type="entry name" value="Na/ntran_symport"/>
</dbReference>
<feature type="binding site" evidence="15">
    <location>
        <position position="928"/>
    </location>
    <ligand>
        <name>Na(+)</name>
        <dbReference type="ChEBI" id="CHEBI:29101"/>
        <label>1</label>
    </ligand>
</feature>
<keyword evidence="15" id="KW-0915">Sodium</keyword>
<evidence type="ECO:0000256" key="3">
    <source>
        <dbReference type="ARBA" id="ARBA00011659"/>
    </source>
</evidence>
<dbReference type="InterPro" id="IPR037272">
    <property type="entry name" value="SNS_sf"/>
</dbReference>
<dbReference type="GO" id="GO:0005332">
    <property type="term" value="F:gamma-aminobutyric acid:sodium:chloride symporter activity"/>
    <property type="evidence" value="ECO:0007669"/>
    <property type="project" value="InterPro"/>
</dbReference>
<gene>
    <name evidence="19" type="ORF">JEQ12_015085</name>
</gene>
<comment type="catalytic activity">
    <reaction evidence="12">
        <text>4-aminobutanoate(out) + chloride(out) + 3 Na(+)(out) = 4-aminobutanoate(in) + chloride(in) + 3 Na(+)(in)</text>
        <dbReference type="Rhea" id="RHEA:70731"/>
        <dbReference type="ChEBI" id="CHEBI:17996"/>
        <dbReference type="ChEBI" id="CHEBI:29101"/>
        <dbReference type="ChEBI" id="CHEBI:59888"/>
    </reaction>
    <physiologicalReaction direction="left-to-right" evidence="12">
        <dbReference type="Rhea" id="RHEA:70732"/>
    </physiologicalReaction>
</comment>
<feature type="transmembrane region" description="Helical" evidence="18">
    <location>
        <begin position="1057"/>
        <end position="1075"/>
    </location>
</feature>
<dbReference type="GO" id="GO:0046872">
    <property type="term" value="F:metal ion binding"/>
    <property type="evidence" value="ECO:0007669"/>
    <property type="project" value="UniProtKB-KW"/>
</dbReference>
<feature type="transmembrane region" description="Helical" evidence="18">
    <location>
        <begin position="545"/>
        <end position="564"/>
    </location>
</feature>
<comment type="function">
    <text evidence="13">Transporter that mediates cellular uptake of betaine and GABA in a sodium- and chloride-dependent process. May have a role in regulation of GABAergic transmission in the brain through the reuptake of GABA into presynaptic terminals, as well as in osmotic regulation. Probably also involved in renal and hepatic osmotic regulation.</text>
</comment>
<dbReference type="SUPFAM" id="SSF161070">
    <property type="entry name" value="SNF-like"/>
    <property type="match status" value="2"/>
</dbReference>
<keyword evidence="5" id="KW-1003">Cell membrane</keyword>
<feature type="transmembrane region" description="Helical" evidence="18">
    <location>
        <begin position="366"/>
        <end position="390"/>
    </location>
</feature>
<evidence type="ECO:0000256" key="13">
    <source>
        <dbReference type="ARBA" id="ARBA00045243"/>
    </source>
</evidence>
<keyword evidence="6 17" id="KW-0812">Transmembrane</keyword>
<dbReference type="PRINTS" id="PR00176">
    <property type="entry name" value="NANEUSMPORT"/>
</dbReference>
<proteinExistence type="inferred from homology"/>
<dbReference type="InterPro" id="IPR002983">
    <property type="entry name" value="Na/ntran_symport_betaine"/>
</dbReference>
<feature type="transmembrane region" description="Helical" evidence="18">
    <location>
        <begin position="106"/>
        <end position="127"/>
    </location>
</feature>
<evidence type="ECO:0000256" key="7">
    <source>
        <dbReference type="ARBA" id="ARBA00022775"/>
    </source>
</evidence>
<keyword evidence="9 18" id="KW-1133">Transmembrane helix</keyword>
<evidence type="ECO:0000256" key="17">
    <source>
        <dbReference type="RuleBase" id="RU003732"/>
    </source>
</evidence>
<evidence type="ECO:0000256" key="12">
    <source>
        <dbReference type="ARBA" id="ARBA00035578"/>
    </source>
</evidence>
<feature type="transmembrane region" description="Helical" evidence="18">
    <location>
        <begin position="333"/>
        <end position="354"/>
    </location>
</feature>
<keyword evidence="15" id="KW-0479">Metal-binding</keyword>
<feature type="transmembrane region" description="Helical" evidence="18">
    <location>
        <begin position="148"/>
        <end position="176"/>
    </location>
</feature>
<comment type="subcellular location">
    <subcellularLocation>
        <location evidence="1">Basolateral cell membrane</location>
        <topology evidence="1">Multi-pass membrane protein</topology>
    </subcellularLocation>
</comment>
<feature type="binding site" evidence="15">
    <location>
        <position position="1029"/>
    </location>
    <ligand>
        <name>Na(+)</name>
        <dbReference type="ChEBI" id="CHEBI:29101"/>
        <label>1</label>
    </ligand>
</feature>
<dbReference type="PRINTS" id="PR01198">
    <property type="entry name" value="BETTRANSPORT"/>
</dbReference>
<evidence type="ECO:0000256" key="14">
    <source>
        <dbReference type="ARBA" id="ARBA00048438"/>
    </source>
</evidence>
<keyword evidence="8 17" id="KW-0769">Symport</keyword>
<evidence type="ECO:0000313" key="20">
    <source>
        <dbReference type="Proteomes" id="UP000664991"/>
    </source>
</evidence>
<evidence type="ECO:0000256" key="4">
    <source>
        <dbReference type="ARBA" id="ARBA00022448"/>
    </source>
</evidence>
<feature type="transmembrane region" description="Helical" evidence="18">
    <location>
        <begin position="878"/>
        <end position="905"/>
    </location>
</feature>
<dbReference type="Proteomes" id="UP000664991">
    <property type="component" value="Unassembled WGS sequence"/>
</dbReference>
<dbReference type="PROSITE" id="PS00610">
    <property type="entry name" value="NA_NEUROTRAN_SYMP_1"/>
    <property type="match status" value="2"/>
</dbReference>
<feature type="transmembrane region" description="Helical" evidence="18">
    <location>
        <begin position="845"/>
        <end position="866"/>
    </location>
</feature>
<feature type="transmembrane region" description="Helical" evidence="18">
    <location>
        <begin position="286"/>
        <end position="313"/>
    </location>
</feature>
<comment type="similarity">
    <text evidence="2">Belongs to the sodium:neurotransmitter symporter (SNF) (TC 2.A.22) family. SLC6A12 subfamily.</text>
</comment>
<feature type="transmembrane region" description="Helical" evidence="18">
    <location>
        <begin position="751"/>
        <end position="779"/>
    </location>
</feature>
<feature type="transmembrane region" description="Helical" evidence="18">
    <location>
        <begin position="424"/>
        <end position="457"/>
    </location>
</feature>
<dbReference type="GO" id="GO:0006836">
    <property type="term" value="P:neurotransmitter transport"/>
    <property type="evidence" value="ECO:0007669"/>
    <property type="project" value="UniProtKB-KW"/>
</dbReference>
<evidence type="ECO:0000256" key="18">
    <source>
        <dbReference type="SAM" id="Phobius"/>
    </source>
</evidence>
<comment type="caution">
    <text evidence="19">The sequence shown here is derived from an EMBL/GenBank/DDBJ whole genome shotgun (WGS) entry which is preliminary data.</text>
</comment>
<dbReference type="AlphaFoldDB" id="A0A836ALX7"/>
<feature type="transmembrane region" description="Helical" evidence="18">
    <location>
        <begin position="954"/>
        <end position="978"/>
    </location>
</feature>
<keyword evidence="7" id="KW-0532">Neurotransmitter transport</keyword>
<evidence type="ECO:0000256" key="5">
    <source>
        <dbReference type="ARBA" id="ARBA00022475"/>
    </source>
</evidence>
<dbReference type="PROSITE" id="PS50267">
    <property type="entry name" value="NA_NEUROTRAN_SYMP_3"/>
    <property type="match status" value="2"/>
</dbReference>
<sequence length="1248" mass="139738">MESCAAVTRKEEEPTGRLPLMLLSERDAGLTWEGGMDSRVSGTTSNGETKPVCPGVEKAAEDGALQRGQWSNKMEFVLSVAGEIIGLGNVWRFPYLCYKNGGGAFFIPYLIFLFTCGIPVFLLETALGQYTSQGGITAWRKICPIFEGIGYASQMIVTLLNIYYIIVLAWALFYLFSSFTVDLPWGSCRHDWNTGEVTLSCLAAVTRERNCPCTLGPGHPPPPAPYLGCSRSLPRTSWRRRVLKISEGIQHLGALRWELALCLLLAWVVCYFCIWKGVKSTGKVVYFTATFPYLMLVVLLIRGVTLPGAAQGIQFYLYPNLTRLWDPQVWMDAGTQIFFSFAICLGCLTALGSYNKYHNNCYRDSIALCFLNSGTSFVAGFAIFSILGFMSQEQGVPISEVAESGPGLAFIAYPRAVVMLPFSPLWACCFFFMVVLLGLDSQFVCVESLVTALVDMYPRVFRKKNRREVLILGVSVTSFLVGLVMLTEGGVYVFQLFDHYAASGMCLLFVAIFESFCVAWAYGAGRFYDNIEDMIGYRPWPLIKYCWLFLTPAVCTATFLFSLIKYTPLTYNKKYKYPWWGDALGWLLALSSMVCIPAWSCYKLSTLKGSFREAGLSPCPAHAHLQPPSPSMAAYDRKVAAPKEGLPVVPWAPEEGLRPDQEAQDQVKDRGQWNNKMEFVLSVAGEIIGLGNVWRFPYLCYKNGGGAFFIPYFIFFFSCGIPVFFLEVALGQYTSQGSVTAWRKICPLLQGIGLASVVIEAYLNVYYIIILAWALFYLFSSFTSELPWTTCAHSWNTEHCMDFLNHSAASTTGPSENVTSPVMEFWERRVLSISPGIQHLGGVRWELALCLLLAWIICYFCIWKGVKITGKVVYFTATFPYLMLVILLVRGVTLPGAYEGIIYYLKPDLLRLKDPQVWMDAGTQIFFSFAICQGCLTALGSYNKYHNNCYRDSIALCFLNSGTSFVAGFVVFSILGFMSREQGVPISEVAESGPGLAFIAFPKAVTMMPLSQLWSCLFFIMLIFLGLDSQFVCMECLVTASMDMFPRQLRRSGRRELLILAIAVTCCLIGLFLVTEGGMYLFQLFDYYACSGTCLLFLSVFEVICVGWVYGADRFYDNVEDMIGYRPWPLVKISWLFLTPGLCLATFFFSLSKYTPLKYNNVYVYPAWGYFIGWFLAGSSMGCVPLFIIITLLKTRGSFKKRLRQLVTPDPSLPQPKRHLCLDGGSSRDCRPAPLKEGLMAGEKETHL</sequence>
<dbReference type="GO" id="GO:0042995">
    <property type="term" value="C:cell projection"/>
    <property type="evidence" value="ECO:0007669"/>
    <property type="project" value="TreeGrafter"/>
</dbReference>
<evidence type="ECO:0000256" key="11">
    <source>
        <dbReference type="ARBA" id="ARBA00023180"/>
    </source>
</evidence>
<feature type="disulfide bond" evidence="16">
    <location>
        <begin position="791"/>
        <end position="800"/>
    </location>
</feature>
<feature type="transmembrane region" description="Helical" evidence="18">
    <location>
        <begin position="76"/>
        <end position="94"/>
    </location>
</feature>
<dbReference type="GO" id="GO:0016323">
    <property type="term" value="C:basolateral plasma membrane"/>
    <property type="evidence" value="ECO:0007669"/>
    <property type="project" value="UniProtKB-SubCell"/>
</dbReference>
<dbReference type="PANTHER" id="PTHR11616:SF118">
    <property type="entry name" value="SODIUM- AND CHLORIDE-DEPENDENT BETAINE TRANSPORTER"/>
    <property type="match status" value="1"/>
</dbReference>
<evidence type="ECO:0000256" key="1">
    <source>
        <dbReference type="ARBA" id="ARBA00004554"/>
    </source>
</evidence>
<accession>A0A836ALX7</accession>
<feature type="transmembrane region" description="Helical" evidence="18">
    <location>
        <begin position="709"/>
        <end position="730"/>
    </location>
</feature>
<evidence type="ECO:0000256" key="16">
    <source>
        <dbReference type="PIRSR" id="PIRSR600175-2"/>
    </source>
</evidence>
<evidence type="ECO:0000256" key="8">
    <source>
        <dbReference type="ARBA" id="ARBA00022847"/>
    </source>
</evidence>
<keyword evidence="10 18" id="KW-0472">Membrane</keyword>